<protein>
    <recommendedName>
        <fullName evidence="5">Coiled-coil domain-containing protein 169</fullName>
    </recommendedName>
</protein>
<name>A0A4Z2AXE4_9TELE</name>
<feature type="compositionally biased region" description="Polar residues" evidence="2">
    <location>
        <begin position="153"/>
        <end position="168"/>
    </location>
</feature>
<evidence type="ECO:0008006" key="5">
    <source>
        <dbReference type="Google" id="ProtNLM"/>
    </source>
</evidence>
<accession>A0A4Z2AXE4</accession>
<feature type="region of interest" description="Disordered" evidence="2">
    <location>
        <begin position="152"/>
        <end position="207"/>
    </location>
</feature>
<feature type="coiled-coil region" evidence="1">
    <location>
        <begin position="101"/>
        <end position="135"/>
    </location>
</feature>
<dbReference type="Proteomes" id="UP000516260">
    <property type="component" value="Chromosome 9"/>
</dbReference>
<organism evidence="3 4">
    <name type="scientific">Takifugu bimaculatus</name>
    <dbReference type="NCBI Taxonomy" id="433685"/>
    <lineage>
        <taxon>Eukaryota</taxon>
        <taxon>Metazoa</taxon>
        <taxon>Chordata</taxon>
        <taxon>Craniata</taxon>
        <taxon>Vertebrata</taxon>
        <taxon>Euteleostomi</taxon>
        <taxon>Actinopterygii</taxon>
        <taxon>Neopterygii</taxon>
        <taxon>Teleostei</taxon>
        <taxon>Neoteleostei</taxon>
        <taxon>Acanthomorphata</taxon>
        <taxon>Eupercaria</taxon>
        <taxon>Tetraodontiformes</taxon>
        <taxon>Tetradontoidea</taxon>
        <taxon>Tetraodontidae</taxon>
        <taxon>Takifugu</taxon>
    </lineage>
</organism>
<keyword evidence="4" id="KW-1185">Reference proteome</keyword>
<comment type="caution">
    <text evidence="3">The sequence shown here is derived from an EMBL/GenBank/DDBJ whole genome shotgun (WGS) entry which is preliminary data.</text>
</comment>
<evidence type="ECO:0000256" key="1">
    <source>
        <dbReference type="SAM" id="Coils"/>
    </source>
</evidence>
<gene>
    <name evidence="3" type="ORF">fugu_008952</name>
</gene>
<dbReference type="PANTHER" id="PTHR28671">
    <property type="entry name" value="COILED-COIL DOMAIN-CONTAINING PROTEIN 169"/>
    <property type="match status" value="1"/>
</dbReference>
<evidence type="ECO:0000313" key="4">
    <source>
        <dbReference type="Proteomes" id="UP000516260"/>
    </source>
</evidence>
<evidence type="ECO:0000313" key="3">
    <source>
        <dbReference type="EMBL" id="TNM84774.1"/>
    </source>
</evidence>
<evidence type="ECO:0000256" key="2">
    <source>
        <dbReference type="SAM" id="MobiDB-lite"/>
    </source>
</evidence>
<dbReference type="EMBL" id="SWLE01000022">
    <property type="protein sequence ID" value="TNM84774.1"/>
    <property type="molecule type" value="Genomic_DNA"/>
</dbReference>
<keyword evidence="1" id="KW-0175">Coiled coil</keyword>
<reference evidence="3 4" key="1">
    <citation type="submission" date="2019-04" db="EMBL/GenBank/DDBJ databases">
        <title>The sequence and de novo assembly of Takifugu bimaculatus genome using PacBio and Hi-C technologies.</title>
        <authorList>
            <person name="Xu P."/>
            <person name="Liu B."/>
            <person name="Zhou Z."/>
        </authorList>
    </citation>
    <scope>NUCLEOTIDE SEQUENCE [LARGE SCALE GENOMIC DNA]</scope>
    <source>
        <strain evidence="3">TB-2018</strain>
        <tissue evidence="3">Muscle</tissue>
    </source>
</reference>
<dbReference type="InterPro" id="IPR028022">
    <property type="entry name" value="DUF4600"/>
</dbReference>
<dbReference type="AlphaFoldDB" id="A0A4Z2AXE4"/>
<dbReference type="Pfam" id="PF15372">
    <property type="entry name" value="DUF4600"/>
    <property type="match status" value="1"/>
</dbReference>
<feature type="compositionally biased region" description="Basic and acidic residues" evidence="2">
    <location>
        <begin position="185"/>
        <end position="200"/>
    </location>
</feature>
<dbReference type="PANTHER" id="PTHR28671:SF3">
    <property type="entry name" value="COILED-COIL DOMAIN-CONTAINING PROTEIN 169"/>
    <property type="match status" value="1"/>
</dbReference>
<sequence length="207" mass="24021">MSDDLNGGLLHLQAELEQERELREMLRESVSGLRSTMCELQERLYSVDEEGNEWKTRYETQLELNGQLGRQMSLIQERLEDLRGGPVDRLSSIRSFDDMSIEVLRQRLELLTEEKSGLQNQLMDYQLRMEQEAKAFHRTNDERRAYLSELAKVSSTPEGQRGQFSTRPQVAPESRTRREKRSKKAQVDPKKGEKRDDDGVRGGTMMA</sequence>
<proteinExistence type="predicted"/>